<organism evidence="3 4">
    <name type="scientific">Pseudogemmobacter lacusdianii</name>
    <dbReference type="NCBI Taxonomy" id="3069608"/>
    <lineage>
        <taxon>Bacteria</taxon>
        <taxon>Pseudomonadati</taxon>
        <taxon>Pseudomonadota</taxon>
        <taxon>Alphaproteobacteria</taxon>
        <taxon>Rhodobacterales</taxon>
        <taxon>Paracoccaceae</taxon>
        <taxon>Pseudogemmobacter</taxon>
    </lineage>
</organism>
<evidence type="ECO:0000259" key="2">
    <source>
        <dbReference type="Pfam" id="PF08239"/>
    </source>
</evidence>
<dbReference type="RefSeq" id="WP_306678801.1">
    <property type="nucleotide sequence ID" value="NZ_JAVDBT010000002.1"/>
</dbReference>
<evidence type="ECO:0000313" key="4">
    <source>
        <dbReference type="Proteomes" id="UP001239680"/>
    </source>
</evidence>
<keyword evidence="4" id="KW-1185">Reference proteome</keyword>
<accession>A0ABU0VTQ8</accession>
<evidence type="ECO:0000313" key="3">
    <source>
        <dbReference type="EMBL" id="MDQ2065106.1"/>
    </source>
</evidence>
<name>A0ABU0VTQ8_9RHOB</name>
<keyword evidence="1" id="KW-0732">Signal</keyword>
<feature type="chain" id="PRO_5045804707" evidence="1">
    <location>
        <begin position="25"/>
        <end position="213"/>
    </location>
</feature>
<dbReference type="Proteomes" id="UP001239680">
    <property type="component" value="Unassembled WGS sequence"/>
</dbReference>
<comment type="caution">
    <text evidence="3">The sequence shown here is derived from an EMBL/GenBank/DDBJ whole genome shotgun (WGS) entry which is preliminary data.</text>
</comment>
<proteinExistence type="predicted"/>
<dbReference type="Pfam" id="PF08239">
    <property type="entry name" value="SH3_3"/>
    <property type="match status" value="1"/>
</dbReference>
<evidence type="ECO:0000256" key="1">
    <source>
        <dbReference type="SAM" id="SignalP"/>
    </source>
</evidence>
<feature type="domain" description="SH3b" evidence="2">
    <location>
        <begin position="43"/>
        <end position="96"/>
    </location>
</feature>
<reference evidence="3 4" key="1">
    <citation type="submission" date="2023-08" db="EMBL/GenBank/DDBJ databases">
        <title>Characterization of two Paracoccaceae strains isolated from Phycosphere and proposal of Xinfangfangia lacusdiani sp. nov.</title>
        <authorList>
            <person name="Deng Y."/>
            <person name="Zhang Y.Q."/>
        </authorList>
    </citation>
    <scope>NUCLEOTIDE SEQUENCE [LARGE SCALE GENOMIC DNA]</scope>
    <source>
        <strain evidence="3 4">CPCC 101601</strain>
    </source>
</reference>
<sequence>MLPAFYRRARATLAGLLLSSLGFAAAAQEYPALFDVSGVAASDVLNIRAEPSAQATILGSLAPDAKGVEAIGLSEDGKWARVSAGEASGWVALRFLTPVPAAPHGLPHPIACYGTEPFWALKLGPQTAEWSSPETPPQALSVTHQAVAPQGYFLTASDAVTDATKQAYYQIMITKEHCSDGMSDRDFGFATRIFHSSQAGNAVLRGCCTLNQH</sequence>
<dbReference type="EMBL" id="JAVDBT010000002">
    <property type="protein sequence ID" value="MDQ2065106.1"/>
    <property type="molecule type" value="Genomic_DNA"/>
</dbReference>
<feature type="signal peptide" evidence="1">
    <location>
        <begin position="1"/>
        <end position="24"/>
    </location>
</feature>
<dbReference type="InterPro" id="IPR003646">
    <property type="entry name" value="SH3-like_bac-type"/>
</dbReference>
<dbReference type="Gene3D" id="2.30.30.40">
    <property type="entry name" value="SH3 Domains"/>
    <property type="match status" value="1"/>
</dbReference>
<protein>
    <submittedName>
        <fullName evidence="3">SH3 domain-containing protein</fullName>
    </submittedName>
</protein>
<gene>
    <name evidence="3" type="ORF">Q9295_01870</name>
</gene>